<sequence length="175" mass="19797">MKALCLIVALFSVSLTAAEPVLHPELEIFRPYIDSHWEGDLTEPGKEKKMVDRSIWSRVLNGQAIKTVHSVNNGEYGGETMIFWDQKQQKIAYYYFTTAGFYTHGTMSYNATTKSIEAVEQVQNNAQGITQVRSHSVLNESGTLEVSSDYLQNGQWVKGHSATYKRVPQTQVTFR</sequence>
<proteinExistence type="predicted"/>
<name>A0ABU1VVM1_9GAMM</name>
<dbReference type="Proteomes" id="UP001257909">
    <property type="component" value="Unassembled WGS sequence"/>
</dbReference>
<feature type="chain" id="PRO_5047139868" description="DUF1579 domain-containing protein" evidence="1">
    <location>
        <begin position="18"/>
        <end position="175"/>
    </location>
</feature>
<organism evidence="2 3">
    <name type="scientific">Rheinheimera soli</name>
    <dbReference type="NCBI Taxonomy" id="443616"/>
    <lineage>
        <taxon>Bacteria</taxon>
        <taxon>Pseudomonadati</taxon>
        <taxon>Pseudomonadota</taxon>
        <taxon>Gammaproteobacteria</taxon>
        <taxon>Chromatiales</taxon>
        <taxon>Chromatiaceae</taxon>
        <taxon>Rheinheimera</taxon>
    </lineage>
</organism>
<comment type="caution">
    <text evidence="2">The sequence shown here is derived from an EMBL/GenBank/DDBJ whole genome shotgun (WGS) entry which is preliminary data.</text>
</comment>
<gene>
    <name evidence="2" type="ORF">J2W69_000338</name>
</gene>
<evidence type="ECO:0000256" key="1">
    <source>
        <dbReference type="SAM" id="SignalP"/>
    </source>
</evidence>
<evidence type="ECO:0000313" key="3">
    <source>
        <dbReference type="Proteomes" id="UP001257909"/>
    </source>
</evidence>
<dbReference type="RefSeq" id="WP_310273937.1">
    <property type="nucleotide sequence ID" value="NZ_JAVDWR010000001.1"/>
</dbReference>
<reference evidence="2 3" key="1">
    <citation type="submission" date="2023-07" db="EMBL/GenBank/DDBJ databases">
        <title>Sorghum-associated microbial communities from plants grown in Nebraska, USA.</title>
        <authorList>
            <person name="Schachtman D."/>
        </authorList>
    </citation>
    <scope>NUCLEOTIDE SEQUENCE [LARGE SCALE GENOMIC DNA]</scope>
    <source>
        <strain evidence="2 3">4138</strain>
    </source>
</reference>
<protein>
    <recommendedName>
        <fullName evidence="4">DUF1579 domain-containing protein</fullName>
    </recommendedName>
</protein>
<evidence type="ECO:0000313" key="2">
    <source>
        <dbReference type="EMBL" id="MDR7119423.1"/>
    </source>
</evidence>
<accession>A0ABU1VVM1</accession>
<keyword evidence="3" id="KW-1185">Reference proteome</keyword>
<feature type="signal peptide" evidence="1">
    <location>
        <begin position="1"/>
        <end position="17"/>
    </location>
</feature>
<evidence type="ECO:0008006" key="4">
    <source>
        <dbReference type="Google" id="ProtNLM"/>
    </source>
</evidence>
<keyword evidence="1" id="KW-0732">Signal</keyword>
<dbReference type="EMBL" id="JAVDWR010000001">
    <property type="protein sequence ID" value="MDR7119423.1"/>
    <property type="molecule type" value="Genomic_DNA"/>
</dbReference>